<proteinExistence type="predicted"/>
<protein>
    <submittedName>
        <fullName evidence="2">Uncharacterized protein</fullName>
    </submittedName>
</protein>
<sequence>MYNPACFIILSWVFALLVFPGVPARSGDSVLKDNITVRQGDSAVLNTCFFFRDWVERCQSMHRCSVCDKCVDCRCLKVHLQAAVEECSRVYFT</sequence>
<accession>A0AAV6SES7</accession>
<evidence type="ECO:0000313" key="2">
    <source>
        <dbReference type="EMBL" id="KAG7515172.1"/>
    </source>
</evidence>
<evidence type="ECO:0000256" key="1">
    <source>
        <dbReference type="SAM" id="SignalP"/>
    </source>
</evidence>
<keyword evidence="3" id="KW-1185">Reference proteome</keyword>
<feature type="signal peptide" evidence="1">
    <location>
        <begin position="1"/>
        <end position="24"/>
    </location>
</feature>
<gene>
    <name evidence="2" type="ORF">JOB18_001233</name>
</gene>
<dbReference type="EMBL" id="JAGKHQ010000005">
    <property type="protein sequence ID" value="KAG7515172.1"/>
    <property type="molecule type" value="Genomic_DNA"/>
</dbReference>
<comment type="caution">
    <text evidence="2">The sequence shown here is derived from an EMBL/GenBank/DDBJ whole genome shotgun (WGS) entry which is preliminary data.</text>
</comment>
<name>A0AAV6SES7_SOLSE</name>
<reference evidence="2 3" key="1">
    <citation type="journal article" date="2021" name="Sci. Rep.">
        <title>Chromosome anchoring in Senegalese sole (Solea senegalensis) reveals sex-associated markers and genome rearrangements in flatfish.</title>
        <authorList>
            <person name="Guerrero-Cozar I."/>
            <person name="Gomez-Garrido J."/>
            <person name="Berbel C."/>
            <person name="Martinez-Blanch J.F."/>
            <person name="Alioto T."/>
            <person name="Claros M.G."/>
            <person name="Gagnaire P.A."/>
            <person name="Manchado M."/>
        </authorList>
    </citation>
    <scope>NUCLEOTIDE SEQUENCE [LARGE SCALE GENOMIC DNA]</scope>
    <source>
        <strain evidence="2">Sse05_10M</strain>
    </source>
</reference>
<dbReference type="AlphaFoldDB" id="A0AAV6SES7"/>
<dbReference type="Proteomes" id="UP000693946">
    <property type="component" value="Linkage Group LG13"/>
</dbReference>
<evidence type="ECO:0000313" key="3">
    <source>
        <dbReference type="Proteomes" id="UP000693946"/>
    </source>
</evidence>
<keyword evidence="1" id="KW-0732">Signal</keyword>
<organism evidence="2 3">
    <name type="scientific">Solea senegalensis</name>
    <name type="common">Senegalese sole</name>
    <dbReference type="NCBI Taxonomy" id="28829"/>
    <lineage>
        <taxon>Eukaryota</taxon>
        <taxon>Metazoa</taxon>
        <taxon>Chordata</taxon>
        <taxon>Craniata</taxon>
        <taxon>Vertebrata</taxon>
        <taxon>Euteleostomi</taxon>
        <taxon>Actinopterygii</taxon>
        <taxon>Neopterygii</taxon>
        <taxon>Teleostei</taxon>
        <taxon>Neoteleostei</taxon>
        <taxon>Acanthomorphata</taxon>
        <taxon>Carangaria</taxon>
        <taxon>Pleuronectiformes</taxon>
        <taxon>Pleuronectoidei</taxon>
        <taxon>Soleidae</taxon>
        <taxon>Solea</taxon>
    </lineage>
</organism>
<feature type="chain" id="PRO_5043910779" evidence="1">
    <location>
        <begin position="25"/>
        <end position="93"/>
    </location>
</feature>